<sequence length="826" mass="96766">MNVRGSKRPTGKHCRHCKAPEKSVFEETPLLTKYEEKHYTLETNEYNLRHFYDQEKKDLPKEWRPKTIAKDSMKTISMFSRISDNPLNQKWSGYTFMTEHENARIERTYQQDKANSKVDRLIWRKFKKKLKVEQCLQRMSNAGPFWFQDLSPQQMSLIDNLEVALQTDLKESHSGRAQQFLYDLGIWPEVQPKLVAKCVKKSGANVIDFFFLIHKVVVDIETPEYEKKFAESKKTKTPISPYSINERILLTSVFHYHFPTLLKKLDQLLPPPYQEPTVLWGKKPPKIKKRYKSPYLEPLPINEKPWYEERAEEELERKVIRRMKREKETKERQELMDKMKQQEAMLKIKNQEKRIKPKEKEEQKTAVRPGSITMSVFDEDDLINMAALPPRERKSFFFQKYSKRMSTYLESRTSNEEIEEQGIEEQSSTVIRHKSLSPEETKKDIGQSEEESSDRKLIPEDFSAATLEVGSEPMFEEVINSYLEPDVPDMFPMVDAKVAESFRTSLLGGIFGAFTHDTKCLLDTELEDISEDIHLIKAPSINTPKTSSEETVEEFKPKNYWVPLDITLKELTSVSRISSRSHLEQSLFPTNKMSGPPLPDLSVLKNVIRVSKKISLNKDMPMKKPYVVECTDSTCALVENKELPMSEFDLAKNRISTLVGKKQLIAAIKFLCDKGDPLAILPEMELVPWLIRWYDKRRGIKRNLTKADKEELIERSQNLWSAPYTYPTAAPMVVIPEGNYRWNQKRWLMDLINTRLYNHNRAIKHILIDNARDLFPTMFCEYYDTPLNKRFKDTFYAYFPARERDCLVSRPWDPHADKGTETKSSE</sequence>
<feature type="region of interest" description="Disordered" evidence="2">
    <location>
        <begin position="409"/>
        <end position="457"/>
    </location>
</feature>
<protein>
    <recommendedName>
        <fullName evidence="3">DUF4770 domain-containing protein</fullName>
    </recommendedName>
</protein>
<evidence type="ECO:0000259" key="3">
    <source>
        <dbReference type="Pfam" id="PF15994"/>
    </source>
</evidence>
<accession>A0A9P0MPB0</accession>
<keyword evidence="5" id="KW-1185">Reference proteome</keyword>
<evidence type="ECO:0000313" key="4">
    <source>
        <dbReference type="EMBL" id="CAH1397737.1"/>
    </source>
</evidence>
<feature type="compositionally biased region" description="Basic and acidic residues" evidence="2">
    <location>
        <begin position="436"/>
        <end position="446"/>
    </location>
</feature>
<evidence type="ECO:0000256" key="1">
    <source>
        <dbReference type="SAM" id="Coils"/>
    </source>
</evidence>
<keyword evidence="1" id="KW-0175">Coiled coil</keyword>
<dbReference type="EMBL" id="OV725080">
    <property type="protein sequence ID" value="CAH1397737.1"/>
    <property type="molecule type" value="Genomic_DNA"/>
</dbReference>
<feature type="coiled-coil region" evidence="1">
    <location>
        <begin position="325"/>
        <end position="352"/>
    </location>
</feature>
<gene>
    <name evidence="4" type="ORF">NEZAVI_LOCUS7520</name>
</gene>
<feature type="domain" description="DUF4770" evidence="3">
    <location>
        <begin position="181"/>
        <end position="358"/>
    </location>
</feature>
<dbReference type="AlphaFoldDB" id="A0A9P0MPB0"/>
<proteinExistence type="predicted"/>
<dbReference type="InterPro" id="IPR031935">
    <property type="entry name" value="DUF4770"/>
</dbReference>
<organism evidence="4 5">
    <name type="scientific">Nezara viridula</name>
    <name type="common">Southern green stink bug</name>
    <name type="synonym">Cimex viridulus</name>
    <dbReference type="NCBI Taxonomy" id="85310"/>
    <lineage>
        <taxon>Eukaryota</taxon>
        <taxon>Metazoa</taxon>
        <taxon>Ecdysozoa</taxon>
        <taxon>Arthropoda</taxon>
        <taxon>Hexapoda</taxon>
        <taxon>Insecta</taxon>
        <taxon>Pterygota</taxon>
        <taxon>Neoptera</taxon>
        <taxon>Paraneoptera</taxon>
        <taxon>Hemiptera</taxon>
        <taxon>Heteroptera</taxon>
        <taxon>Panheteroptera</taxon>
        <taxon>Pentatomomorpha</taxon>
        <taxon>Pentatomoidea</taxon>
        <taxon>Pentatomidae</taxon>
        <taxon>Pentatominae</taxon>
        <taxon>Nezara</taxon>
    </lineage>
</organism>
<name>A0A9P0MPB0_NEZVI</name>
<dbReference type="OrthoDB" id="6618387at2759"/>
<evidence type="ECO:0000256" key="2">
    <source>
        <dbReference type="SAM" id="MobiDB-lite"/>
    </source>
</evidence>
<dbReference type="Proteomes" id="UP001152798">
    <property type="component" value="Chromosome 4"/>
</dbReference>
<dbReference type="Pfam" id="PF15994">
    <property type="entry name" value="DUF4770"/>
    <property type="match status" value="1"/>
</dbReference>
<dbReference type="PANTHER" id="PTHR41967:SF6">
    <property type="entry name" value="FI19406P1-RELATED"/>
    <property type="match status" value="1"/>
</dbReference>
<reference evidence="4" key="1">
    <citation type="submission" date="2022-01" db="EMBL/GenBank/DDBJ databases">
        <authorList>
            <person name="King R."/>
        </authorList>
    </citation>
    <scope>NUCLEOTIDE SEQUENCE</scope>
</reference>
<dbReference type="PANTHER" id="PTHR41967">
    <property type="entry name" value="FI19406P1-RELATED"/>
    <property type="match status" value="1"/>
</dbReference>
<evidence type="ECO:0000313" key="5">
    <source>
        <dbReference type="Proteomes" id="UP001152798"/>
    </source>
</evidence>